<evidence type="ECO:0000313" key="8">
    <source>
        <dbReference type="EMBL" id="KAA0969362.1"/>
    </source>
</evidence>
<accession>A0A5B0DTQ5</accession>
<dbReference type="Pfam" id="PF05199">
    <property type="entry name" value="GMC_oxred_C"/>
    <property type="match status" value="1"/>
</dbReference>
<dbReference type="SUPFAM" id="SSF51905">
    <property type="entry name" value="FAD/NAD(P)-binding domain"/>
    <property type="match status" value="1"/>
</dbReference>
<gene>
    <name evidence="8" type="ORF">FPY71_12460</name>
</gene>
<dbReference type="GO" id="GO:0016614">
    <property type="term" value="F:oxidoreductase activity, acting on CH-OH group of donors"/>
    <property type="evidence" value="ECO:0007669"/>
    <property type="project" value="InterPro"/>
</dbReference>
<dbReference type="EMBL" id="VTWH01000003">
    <property type="protein sequence ID" value="KAA0969362.1"/>
    <property type="molecule type" value="Genomic_DNA"/>
</dbReference>
<feature type="domain" description="Glucose-methanol-choline oxidoreductase C-terminal" evidence="7">
    <location>
        <begin position="373"/>
        <end position="556"/>
    </location>
</feature>
<sequence length="567" mass="62201">MSIQRFDYLIVGGGAAGAVLAARLSERSSFNVALLEAGPDTPPGEEPADILDAYPIVAYFNRSYHWQDLGVYLDTPKNADTPPRRYEQAKVMGGGTSINGQFAFRGLPSDFASWEERGAKGWGWDEVLPYYRKLETDLDFGKSPLHGDSGPMPLRRIPRAKWSPFGEAAAQALEAQGVPDIGDHNGDPVDGFFPMTTNNNVDGERVSTARAYLTKEVRARKNLTIMPLTEVTSLRFDGQRAIGVKARRNGQEILLDAGEVIVCAGALQSPTLLHKAGIGNASQLRASGVEVLADRPGVGLNLQDHPMVAFAGYLPKRSRLPKSQRRHIQMGYRYSSDIANTPGGDMFMLASNRAAWHPIGRQLASILVCVNRPFSTGEITLERRNGELKSNINFRQLSDERDLKRLEDGMHRLWRLVNHPSMKGVVERVFPATFSDRVRKLGAVTNQNWLITFMGSMVMDLGDFPRKMMIENVIAPNQDAAQMMQSNNALRDWIIDNACGSWHASGTCRIGDPDDKYAVVDSSCRVIGVEGLRVVDASIMPSVISGNTMLTTVMAGEKIADAIKAAA</sequence>
<dbReference type="InterPro" id="IPR000172">
    <property type="entry name" value="GMC_OxRdtase_N"/>
</dbReference>
<evidence type="ECO:0000313" key="9">
    <source>
        <dbReference type="Proteomes" id="UP000324738"/>
    </source>
</evidence>
<dbReference type="Gene3D" id="3.30.410.40">
    <property type="match status" value="1"/>
</dbReference>
<dbReference type="PANTHER" id="PTHR11552">
    <property type="entry name" value="GLUCOSE-METHANOL-CHOLINE GMC OXIDOREDUCTASE"/>
    <property type="match status" value="1"/>
</dbReference>
<evidence type="ECO:0000256" key="5">
    <source>
        <dbReference type="PIRSR" id="PIRSR000137-2"/>
    </source>
</evidence>
<dbReference type="SUPFAM" id="SSF54373">
    <property type="entry name" value="FAD-linked reductases, C-terminal domain"/>
    <property type="match status" value="1"/>
</dbReference>
<evidence type="ECO:0000256" key="3">
    <source>
        <dbReference type="ARBA" id="ARBA00022630"/>
    </source>
</evidence>
<feature type="binding site" evidence="5">
    <location>
        <position position="91"/>
    </location>
    <ligand>
        <name>FAD</name>
        <dbReference type="ChEBI" id="CHEBI:57692"/>
    </ligand>
</feature>
<dbReference type="AlphaFoldDB" id="A0A5B0DTQ5"/>
<dbReference type="Gene3D" id="3.30.560.10">
    <property type="entry name" value="Glucose Oxidase, domain 3"/>
    <property type="match status" value="1"/>
</dbReference>
<dbReference type="InterPro" id="IPR007867">
    <property type="entry name" value="GMC_OxRtase_C"/>
</dbReference>
<comment type="similarity">
    <text evidence="2">Belongs to the GMC oxidoreductase family.</text>
</comment>
<dbReference type="Gene3D" id="3.50.50.60">
    <property type="entry name" value="FAD/NAD(P)-binding domain"/>
    <property type="match status" value="2"/>
</dbReference>
<dbReference type="InterPro" id="IPR036188">
    <property type="entry name" value="FAD/NAD-bd_sf"/>
</dbReference>
<proteinExistence type="inferred from homology"/>
<feature type="binding site" evidence="5">
    <location>
        <begin position="502"/>
        <end position="503"/>
    </location>
    <ligand>
        <name>FAD</name>
        <dbReference type="ChEBI" id="CHEBI:57692"/>
    </ligand>
</feature>
<reference evidence="8 9" key="1">
    <citation type="submission" date="2019-08" db="EMBL/GenBank/DDBJ databases">
        <title>Aureimonas fodiniaquatilis sp. nov., isolated from a coal mine wastewater.</title>
        <authorList>
            <person name="Kim W."/>
        </authorList>
    </citation>
    <scope>NUCLEOTIDE SEQUENCE [LARGE SCALE GENOMIC DNA]</scope>
    <source>
        <strain evidence="8 9">CAU 1482</strain>
    </source>
</reference>
<evidence type="ECO:0000259" key="7">
    <source>
        <dbReference type="Pfam" id="PF05199"/>
    </source>
</evidence>
<dbReference type="RefSeq" id="WP_149300647.1">
    <property type="nucleotide sequence ID" value="NZ_VTWH01000003.1"/>
</dbReference>
<dbReference type="Proteomes" id="UP000324738">
    <property type="component" value="Unassembled WGS sequence"/>
</dbReference>
<evidence type="ECO:0000256" key="1">
    <source>
        <dbReference type="ARBA" id="ARBA00001974"/>
    </source>
</evidence>
<comment type="caution">
    <text evidence="8">The sequence shown here is derived from an EMBL/GenBank/DDBJ whole genome shotgun (WGS) entry which is preliminary data.</text>
</comment>
<evidence type="ECO:0000256" key="4">
    <source>
        <dbReference type="ARBA" id="ARBA00022827"/>
    </source>
</evidence>
<feature type="binding site" evidence="5">
    <location>
        <position position="231"/>
    </location>
    <ligand>
        <name>FAD</name>
        <dbReference type="ChEBI" id="CHEBI:57692"/>
    </ligand>
</feature>
<dbReference type="GO" id="GO:0050660">
    <property type="term" value="F:flavin adenine dinucleotide binding"/>
    <property type="evidence" value="ECO:0007669"/>
    <property type="project" value="InterPro"/>
</dbReference>
<dbReference type="OrthoDB" id="9785276at2"/>
<dbReference type="PIRSF" id="PIRSF000137">
    <property type="entry name" value="Alcohol_oxidase"/>
    <property type="match status" value="1"/>
</dbReference>
<evidence type="ECO:0000256" key="2">
    <source>
        <dbReference type="ARBA" id="ARBA00010790"/>
    </source>
</evidence>
<keyword evidence="3" id="KW-0285">Flavoprotein</keyword>
<evidence type="ECO:0000259" key="6">
    <source>
        <dbReference type="Pfam" id="PF00732"/>
    </source>
</evidence>
<dbReference type="Pfam" id="PF00732">
    <property type="entry name" value="GMC_oxred_N"/>
    <property type="match status" value="1"/>
</dbReference>
<comment type="cofactor">
    <cofactor evidence="1 5">
        <name>FAD</name>
        <dbReference type="ChEBI" id="CHEBI:57692"/>
    </cofactor>
</comment>
<keyword evidence="9" id="KW-1185">Reference proteome</keyword>
<dbReference type="PANTHER" id="PTHR11552:SF147">
    <property type="entry name" value="CHOLINE DEHYDROGENASE, MITOCHONDRIAL"/>
    <property type="match status" value="1"/>
</dbReference>
<protein>
    <submittedName>
        <fullName evidence="8">NAD(P)-binding protein</fullName>
    </submittedName>
</protein>
<feature type="domain" description="Glucose-methanol-choline oxidoreductase N-terminal" evidence="6">
    <location>
        <begin position="6"/>
        <end position="306"/>
    </location>
</feature>
<keyword evidence="4 5" id="KW-0274">FAD</keyword>
<organism evidence="8 9">
    <name type="scientific">Aureimonas fodinaquatilis</name>
    <dbReference type="NCBI Taxonomy" id="2565783"/>
    <lineage>
        <taxon>Bacteria</taxon>
        <taxon>Pseudomonadati</taxon>
        <taxon>Pseudomonadota</taxon>
        <taxon>Alphaproteobacteria</taxon>
        <taxon>Hyphomicrobiales</taxon>
        <taxon>Aurantimonadaceae</taxon>
        <taxon>Aureimonas</taxon>
    </lineage>
</organism>
<name>A0A5B0DTQ5_9HYPH</name>
<dbReference type="InterPro" id="IPR012132">
    <property type="entry name" value="GMC_OxRdtase"/>
</dbReference>